<name>A0A446C8R3_9BURK</name>
<protein>
    <submittedName>
        <fullName evidence="2">Uncharacterized protein</fullName>
    </submittedName>
</protein>
<feature type="region of interest" description="Disordered" evidence="1">
    <location>
        <begin position="1"/>
        <end position="20"/>
    </location>
</feature>
<accession>A0A446C8R3</accession>
<dbReference type="RefSeq" id="WP_129239695.1">
    <property type="nucleotide sequence ID" value="NZ_UFQC01000004.1"/>
</dbReference>
<evidence type="ECO:0000256" key="1">
    <source>
        <dbReference type="SAM" id="MobiDB-lite"/>
    </source>
</evidence>
<reference evidence="2 3" key="1">
    <citation type="submission" date="2018-07" db="EMBL/GenBank/DDBJ databases">
        <authorList>
            <person name="Peeters C."/>
        </authorList>
    </citation>
    <scope>NUCLEOTIDE SEQUENCE [LARGE SCALE GENOMIC DNA]</scope>
    <source>
        <strain evidence="2 3">LMG 30378</strain>
    </source>
</reference>
<gene>
    <name evidence="2" type="ORF">AVE30378_01024</name>
</gene>
<evidence type="ECO:0000313" key="3">
    <source>
        <dbReference type="Proteomes" id="UP000289465"/>
    </source>
</evidence>
<proteinExistence type="predicted"/>
<dbReference type="EMBL" id="UFQC01000004">
    <property type="protein sequence ID" value="SSW64322.1"/>
    <property type="molecule type" value="Genomic_DNA"/>
</dbReference>
<dbReference type="Proteomes" id="UP000289465">
    <property type="component" value="Unassembled WGS sequence"/>
</dbReference>
<dbReference type="OrthoDB" id="8642138at2"/>
<dbReference type="AlphaFoldDB" id="A0A446C8R3"/>
<evidence type="ECO:0000313" key="2">
    <source>
        <dbReference type="EMBL" id="SSW64322.1"/>
    </source>
</evidence>
<organism evidence="2 3">
    <name type="scientific">Achromobacter veterisilvae</name>
    <dbReference type="NCBI Taxonomy" id="2069367"/>
    <lineage>
        <taxon>Bacteria</taxon>
        <taxon>Pseudomonadati</taxon>
        <taxon>Pseudomonadota</taxon>
        <taxon>Betaproteobacteria</taxon>
        <taxon>Burkholderiales</taxon>
        <taxon>Alcaligenaceae</taxon>
        <taxon>Achromobacter</taxon>
    </lineage>
</organism>
<sequence length="431" mass="42998">MAQPPAYNRTKDFSADYGDQTDNQAINNELDAVATSINAIRGNLAKIQRDDGGLRDGIVTKDALDPELKDELYAEFSGNINDSVLKAQQAAVEANNAAQVAVDASVTAASARDAAQTAQTSAQVSASAASISEAAAAGSEASAQTSATSAVAAAVGAWESATAAAGSVTEANSSAVGAAASASDAAGSASAAAGSASSAWVDASGAATSESAAAASATVAVSSATLAQQWATKTDGPVVGDEYSAKYYAALTTASPKWATRGIGELVAVWDHIPGADIPPTDIPGCRYIKLSASDPYNAGVLSGESVSGSAPLLTATAVIALADSPLNGVTINLVNTERRGIRAGASGDVQDDALQKFALRARRGSGSVGLSADAMGSSDGSLSVGISSMGFYIETTANVVFDAPTGGTSVRTSTETRMRNAGATYYMRIL</sequence>